<dbReference type="AlphaFoldDB" id="A0A6N3D5X7"/>
<dbReference type="PANTHER" id="PTHR37693:SF1">
    <property type="entry name" value="INTEGRAL MEMBRANE PROTEIN"/>
    <property type="match status" value="1"/>
</dbReference>
<name>A0A6N3D5X7_9FIRM</name>
<dbReference type="GO" id="GO:0005886">
    <property type="term" value="C:plasma membrane"/>
    <property type="evidence" value="ECO:0007669"/>
    <property type="project" value="UniProtKB-SubCell"/>
</dbReference>
<comment type="subcellular location">
    <subcellularLocation>
        <location evidence="1 6">Cell membrane</location>
        <topology evidence="1 6">Multi-pass membrane protein</topology>
    </subcellularLocation>
</comment>
<dbReference type="RefSeq" id="WP_156705078.1">
    <property type="nucleotide sequence ID" value="NZ_CACRUX010000054.1"/>
</dbReference>
<feature type="transmembrane region" description="Helical" evidence="6">
    <location>
        <begin position="38"/>
        <end position="56"/>
    </location>
</feature>
<reference evidence="7" key="1">
    <citation type="submission" date="2019-11" db="EMBL/GenBank/DDBJ databases">
        <authorList>
            <person name="Feng L."/>
        </authorList>
    </citation>
    <scope>NUCLEOTIDE SEQUENCE</scope>
    <source>
        <strain evidence="7">VrattiLFYP33</strain>
    </source>
</reference>
<keyword evidence="5 6" id="KW-0472">Membrane</keyword>
<comment type="catalytic activity">
    <reaction evidence="6">
        <text>L-lysyl-tRNA(Lys) + a 1,2-diacyl-sn-glycero-3-phospho-(1'-sn-glycerol) = a 1,2-diacyl-sn-glycero-3-phospho-1'-(3'-O-L-lysyl)-sn-glycerol + tRNA(Lys)</text>
        <dbReference type="Rhea" id="RHEA:10668"/>
        <dbReference type="Rhea" id="RHEA-COMP:9696"/>
        <dbReference type="Rhea" id="RHEA-COMP:9697"/>
        <dbReference type="ChEBI" id="CHEBI:64716"/>
        <dbReference type="ChEBI" id="CHEBI:75792"/>
        <dbReference type="ChEBI" id="CHEBI:78442"/>
        <dbReference type="ChEBI" id="CHEBI:78529"/>
        <dbReference type="EC" id="2.3.2.3"/>
    </reaction>
</comment>
<evidence type="ECO:0000256" key="5">
    <source>
        <dbReference type="ARBA" id="ARBA00023136"/>
    </source>
</evidence>
<comment type="function">
    <text evidence="6">Catalyzes the transfer of a lysyl group from L-lysyl-tRNA(Lys) to membrane-bound phosphatidylglycerol (PG), which produces lysylphosphatidylglycerol (LPG), a major component of the bacterial membrane with a positive net charge. LPG synthesis contributes to bacterial virulence as it is involved in the resistance mechanism against cationic antimicrobial peptides (CAMP) produces by the host's immune system (defensins, cathelicidins) and by the competing microorganisms.</text>
</comment>
<dbReference type="GO" id="GO:0046677">
    <property type="term" value="P:response to antibiotic"/>
    <property type="evidence" value="ECO:0007669"/>
    <property type="project" value="UniProtKB-KW"/>
</dbReference>
<dbReference type="EMBL" id="CACRUX010000054">
    <property type="protein sequence ID" value="VYU23264.1"/>
    <property type="molecule type" value="Genomic_DNA"/>
</dbReference>
<evidence type="ECO:0000256" key="6">
    <source>
        <dbReference type="RuleBase" id="RU363042"/>
    </source>
</evidence>
<evidence type="ECO:0000313" key="7">
    <source>
        <dbReference type="EMBL" id="VYU23264.1"/>
    </source>
</evidence>
<protein>
    <recommendedName>
        <fullName evidence="6">Phosphatidylglycerol lysyltransferase</fullName>
        <ecNumber evidence="6">2.3.2.3</ecNumber>
    </recommendedName>
    <alternativeName>
        <fullName evidence="6">Lysylphosphatidylglycerol synthase</fullName>
    </alternativeName>
</protein>
<feature type="transmembrane region" description="Helical" evidence="6">
    <location>
        <begin position="214"/>
        <end position="234"/>
    </location>
</feature>
<evidence type="ECO:0000256" key="3">
    <source>
        <dbReference type="ARBA" id="ARBA00022692"/>
    </source>
</evidence>
<proteinExistence type="inferred from homology"/>
<keyword evidence="6" id="KW-0046">Antibiotic resistance</keyword>
<dbReference type="PANTHER" id="PTHR37693">
    <property type="entry name" value="PHOSPHATIDYLGLYCEROL LYSYLTRANSFERASE"/>
    <property type="match status" value="1"/>
</dbReference>
<evidence type="ECO:0000256" key="2">
    <source>
        <dbReference type="ARBA" id="ARBA00022475"/>
    </source>
</evidence>
<dbReference type="EC" id="2.3.2.3" evidence="6"/>
<keyword evidence="6" id="KW-0443">Lipid metabolism</keyword>
<feature type="transmembrane region" description="Helical" evidence="6">
    <location>
        <begin position="152"/>
        <end position="171"/>
    </location>
</feature>
<organism evidence="7">
    <name type="scientific">Veillonella ratti</name>
    <dbReference type="NCBI Taxonomy" id="103892"/>
    <lineage>
        <taxon>Bacteria</taxon>
        <taxon>Bacillati</taxon>
        <taxon>Bacillota</taxon>
        <taxon>Negativicutes</taxon>
        <taxon>Veillonellales</taxon>
        <taxon>Veillonellaceae</taxon>
        <taxon>Veillonella</taxon>
    </lineage>
</organism>
<feature type="transmembrane region" description="Helical" evidence="6">
    <location>
        <begin position="77"/>
        <end position="104"/>
    </location>
</feature>
<feature type="transmembrane region" description="Helical" evidence="6">
    <location>
        <begin position="116"/>
        <end position="140"/>
    </location>
</feature>
<keyword evidence="6" id="KW-0808">Transferase</keyword>
<dbReference type="NCBIfam" id="TIGR00374">
    <property type="entry name" value="flippase-like domain"/>
    <property type="match status" value="1"/>
</dbReference>
<keyword evidence="4 6" id="KW-1133">Transmembrane helix</keyword>
<accession>A0A6N3D5X7</accession>
<sequence>MNKMLKRGLLLGLLLLVISGLTIYFTIDLKALQTLETFNITSLLLALIALAVGMYFDGLRLQRLVQMGGYKLPIKAILRVIFGNYFMAMLTPGASGGAVAQVLILKSYGVPVMKGAPIVLIRTVFSILFLIAMLPVIFLHGSITIPYISNEALIQISFIMVLCTIFGLYLLQTNLMKRFVYIVAERLQSGHPKSWLAKLAELNEGFSLIYARPFQSIVVFIESGLSLIALYTIAPALMMAFIWDIPIVEVLNRMILLNLILYFAPTPGGTGVAEGLFVYLFESFLPLGTVGIVAVGWRVVAEYLPFFIGMYSVFTLYGRQFVAGAAMTDEQEKDGGNNIG</sequence>
<keyword evidence="3 6" id="KW-0812">Transmembrane</keyword>
<keyword evidence="2" id="KW-1003">Cell membrane</keyword>
<dbReference type="Pfam" id="PF03706">
    <property type="entry name" value="LPG_synthase_TM"/>
    <property type="match status" value="1"/>
</dbReference>
<evidence type="ECO:0000256" key="1">
    <source>
        <dbReference type="ARBA" id="ARBA00004651"/>
    </source>
</evidence>
<dbReference type="GO" id="GO:0006629">
    <property type="term" value="P:lipid metabolic process"/>
    <property type="evidence" value="ECO:0007669"/>
    <property type="project" value="UniProtKB-KW"/>
</dbReference>
<comment type="similarity">
    <text evidence="6">Belongs to the LPG synthase family.</text>
</comment>
<dbReference type="GO" id="GO:0050071">
    <property type="term" value="F:phosphatidylglycerol lysyltransferase activity"/>
    <property type="evidence" value="ECO:0007669"/>
    <property type="project" value="UniProtKB-EC"/>
</dbReference>
<dbReference type="InterPro" id="IPR022791">
    <property type="entry name" value="L-PG_synthase/AglD"/>
</dbReference>
<gene>
    <name evidence="6" type="primary">mprF</name>
    <name evidence="7" type="ORF">VRLFYP33_01507</name>
</gene>
<evidence type="ECO:0000256" key="4">
    <source>
        <dbReference type="ARBA" id="ARBA00022989"/>
    </source>
</evidence>